<keyword evidence="2" id="KW-1185">Reference proteome</keyword>
<feature type="non-terminal residue" evidence="1">
    <location>
        <position position="1"/>
    </location>
</feature>
<dbReference type="Proteomes" id="UP000236630">
    <property type="component" value="Unassembled WGS sequence"/>
</dbReference>
<dbReference type="AlphaFoldDB" id="A0A2H5QLE1"/>
<organism evidence="1 2">
    <name type="scientific">Citrus unshiu</name>
    <name type="common">Satsuma mandarin</name>
    <name type="synonym">Citrus nobilis var. unshiu</name>
    <dbReference type="NCBI Taxonomy" id="55188"/>
    <lineage>
        <taxon>Eukaryota</taxon>
        <taxon>Viridiplantae</taxon>
        <taxon>Streptophyta</taxon>
        <taxon>Embryophyta</taxon>
        <taxon>Tracheophyta</taxon>
        <taxon>Spermatophyta</taxon>
        <taxon>Magnoliopsida</taxon>
        <taxon>eudicotyledons</taxon>
        <taxon>Gunneridae</taxon>
        <taxon>Pentapetalae</taxon>
        <taxon>rosids</taxon>
        <taxon>malvids</taxon>
        <taxon>Sapindales</taxon>
        <taxon>Rutaceae</taxon>
        <taxon>Aurantioideae</taxon>
        <taxon>Citrus</taxon>
    </lineage>
</organism>
<accession>A0A2H5QLE1</accession>
<gene>
    <name evidence="1" type="ORF">CUMW_241140</name>
</gene>
<dbReference type="EMBL" id="BDQV01000480">
    <property type="protein sequence ID" value="GAY65444.1"/>
    <property type="molecule type" value="Genomic_DNA"/>
</dbReference>
<evidence type="ECO:0000313" key="2">
    <source>
        <dbReference type="Proteomes" id="UP000236630"/>
    </source>
</evidence>
<name>A0A2H5QLE1_CITUN</name>
<comment type="caution">
    <text evidence="1">The sequence shown here is derived from an EMBL/GenBank/DDBJ whole genome shotgun (WGS) entry which is preliminary data.</text>
</comment>
<dbReference type="PANTHER" id="PTHR35744:SF4">
    <property type="entry name" value="OS04G0464600 PROTEIN"/>
    <property type="match status" value="1"/>
</dbReference>
<sequence length="208" mass="22960">CQHSITTINCQLCSPAGSVLIFVSDNLQLVGSADVPFDAKTLGKLLRFYDDDKLVNYFLQIHECKQEKRLNQTESARGKRVHLVGTAARAVLTPKVGNGLTDELKRAGLWVRTVSDKPQATDVLLRNHTVDIMHKRTECLTRKISLLSSLAIPSCSANTPSPPSIASSVVPLAACLFLSPIISNLWVQQMFHLMPKLQGSFYVLNDIF</sequence>
<dbReference type="PANTHER" id="PTHR35744">
    <property type="entry name" value="C2H2-TYPE DOMAIN-CONTAINING PROTEIN"/>
    <property type="match status" value="1"/>
</dbReference>
<protein>
    <submittedName>
        <fullName evidence="1">Uncharacterized protein</fullName>
    </submittedName>
</protein>
<evidence type="ECO:0000313" key="1">
    <source>
        <dbReference type="EMBL" id="GAY65444.1"/>
    </source>
</evidence>
<dbReference type="STRING" id="55188.A0A2H5QLE1"/>
<reference evidence="1 2" key="1">
    <citation type="journal article" date="2017" name="Front. Genet.">
        <title>Draft sequencing of the heterozygous diploid genome of Satsuma (Citrus unshiu Marc.) using a hybrid assembly approach.</title>
        <authorList>
            <person name="Shimizu T."/>
            <person name="Tanizawa Y."/>
            <person name="Mochizuki T."/>
            <person name="Nagasaki H."/>
            <person name="Yoshioka T."/>
            <person name="Toyoda A."/>
            <person name="Fujiyama A."/>
            <person name="Kaminuma E."/>
            <person name="Nakamura Y."/>
        </authorList>
    </citation>
    <scope>NUCLEOTIDE SEQUENCE [LARGE SCALE GENOMIC DNA]</scope>
    <source>
        <strain evidence="2">cv. Miyagawa wase</strain>
    </source>
</reference>
<proteinExistence type="predicted"/>
<feature type="non-terminal residue" evidence="1">
    <location>
        <position position="208"/>
    </location>
</feature>